<feature type="compositionally biased region" description="Basic residues" evidence="1">
    <location>
        <begin position="219"/>
        <end position="231"/>
    </location>
</feature>
<sequence length="274" mass="28063">MTLRSPLAAAPPAAAVRACKTVCCTWRPPCPSRRPRASCRTCRTPTSAQEAAVEGESGGEADLEGAYEVLDAFPSSGAAGPAAGQAMAASDGGHEGLRASEAVRCSWADVSDAVGAGGDKCFGNVGGDVEGASLDEEVQESVETTESASAGASLVPDVADGPSLNVSCEVPPLPLSSCDFASEASELVGRGGARAGGCLRNLGDRGVRQAHQWCRRYSRTAARRGRDRRPRGTAAAGDASPARRLGLQGTGRRSEQAAGEKWGRPMRGSPRLAL</sequence>
<evidence type="ECO:0000313" key="2">
    <source>
        <dbReference type="EMBL" id="CAK0811904.1"/>
    </source>
</evidence>
<evidence type="ECO:0000313" key="3">
    <source>
        <dbReference type="Proteomes" id="UP001189429"/>
    </source>
</evidence>
<organism evidence="2 3">
    <name type="scientific">Prorocentrum cordatum</name>
    <dbReference type="NCBI Taxonomy" id="2364126"/>
    <lineage>
        <taxon>Eukaryota</taxon>
        <taxon>Sar</taxon>
        <taxon>Alveolata</taxon>
        <taxon>Dinophyceae</taxon>
        <taxon>Prorocentrales</taxon>
        <taxon>Prorocentraceae</taxon>
        <taxon>Prorocentrum</taxon>
    </lineage>
</organism>
<dbReference type="EMBL" id="CAUYUJ010005004">
    <property type="protein sequence ID" value="CAK0811904.1"/>
    <property type="molecule type" value="Genomic_DNA"/>
</dbReference>
<comment type="caution">
    <text evidence="2">The sequence shown here is derived from an EMBL/GenBank/DDBJ whole genome shotgun (WGS) entry which is preliminary data.</text>
</comment>
<accession>A0ABN9R2Q3</accession>
<feature type="region of interest" description="Disordered" evidence="1">
    <location>
        <begin position="219"/>
        <end position="274"/>
    </location>
</feature>
<protein>
    <submittedName>
        <fullName evidence="2">Uncharacterized protein</fullName>
    </submittedName>
</protein>
<name>A0ABN9R2Q3_9DINO</name>
<evidence type="ECO:0000256" key="1">
    <source>
        <dbReference type="SAM" id="MobiDB-lite"/>
    </source>
</evidence>
<reference evidence="2" key="1">
    <citation type="submission" date="2023-10" db="EMBL/GenBank/DDBJ databases">
        <authorList>
            <person name="Chen Y."/>
            <person name="Shah S."/>
            <person name="Dougan E. K."/>
            <person name="Thang M."/>
            <person name="Chan C."/>
        </authorList>
    </citation>
    <scope>NUCLEOTIDE SEQUENCE [LARGE SCALE GENOMIC DNA]</scope>
</reference>
<proteinExistence type="predicted"/>
<gene>
    <name evidence="2" type="ORF">PCOR1329_LOCUS16364</name>
</gene>
<dbReference type="Proteomes" id="UP001189429">
    <property type="component" value="Unassembled WGS sequence"/>
</dbReference>
<keyword evidence="3" id="KW-1185">Reference proteome</keyword>